<evidence type="ECO:0000256" key="5">
    <source>
        <dbReference type="ARBA" id="ARBA00022989"/>
    </source>
</evidence>
<comment type="subcellular location">
    <subcellularLocation>
        <location evidence="1">Cell membrane</location>
        <topology evidence="1">Multi-pass membrane protein</topology>
    </subcellularLocation>
</comment>
<dbReference type="PANTHER" id="PTHR37937:SF1">
    <property type="entry name" value="CONJUGATIVE TRANSFER: DNA TRANSPORT"/>
    <property type="match status" value="1"/>
</dbReference>
<evidence type="ECO:0000256" key="4">
    <source>
        <dbReference type="ARBA" id="ARBA00022692"/>
    </source>
</evidence>
<dbReference type="Gene3D" id="3.40.50.300">
    <property type="entry name" value="P-loop containing nucleotide triphosphate hydrolases"/>
    <property type="match status" value="1"/>
</dbReference>
<dbReference type="CDD" id="cd01127">
    <property type="entry name" value="TrwB_TraG_TraD_VirD4"/>
    <property type="match status" value="1"/>
</dbReference>
<protein>
    <submittedName>
        <fullName evidence="8">VirD4-like conjugal transfer protein, CD1115 family</fullName>
    </submittedName>
</protein>
<dbReference type="Proteomes" id="UP001596170">
    <property type="component" value="Unassembled WGS sequence"/>
</dbReference>
<evidence type="ECO:0000256" key="3">
    <source>
        <dbReference type="ARBA" id="ARBA00022475"/>
    </source>
</evidence>
<evidence type="ECO:0000313" key="9">
    <source>
        <dbReference type="Proteomes" id="UP001596170"/>
    </source>
</evidence>
<keyword evidence="3" id="KW-1003">Cell membrane</keyword>
<evidence type="ECO:0000256" key="1">
    <source>
        <dbReference type="ARBA" id="ARBA00004651"/>
    </source>
</evidence>
<comment type="caution">
    <text evidence="8">The sequence shown here is derived from an EMBL/GenBank/DDBJ whole genome shotgun (WGS) entry which is preliminary data.</text>
</comment>
<comment type="similarity">
    <text evidence="2">Belongs to the VirD4/TraG family.</text>
</comment>
<reference evidence="9" key="1">
    <citation type="journal article" date="2019" name="Int. J. Syst. Evol. Microbiol.">
        <title>The Global Catalogue of Microorganisms (GCM) 10K type strain sequencing project: providing services to taxonomists for standard genome sequencing and annotation.</title>
        <authorList>
            <consortium name="The Broad Institute Genomics Platform"/>
            <consortium name="The Broad Institute Genome Sequencing Center for Infectious Disease"/>
            <person name="Wu L."/>
            <person name="Ma J."/>
        </authorList>
    </citation>
    <scope>NUCLEOTIDE SEQUENCE [LARGE SCALE GENOMIC DNA]</scope>
    <source>
        <strain evidence="9">CCUG 54527</strain>
    </source>
</reference>
<dbReference type="SUPFAM" id="SSF52540">
    <property type="entry name" value="P-loop containing nucleoside triphosphate hydrolases"/>
    <property type="match status" value="1"/>
</dbReference>
<name>A0ABW1L4T3_9BACL</name>
<dbReference type="Pfam" id="PF02534">
    <property type="entry name" value="T4SS-DNA_transf"/>
    <property type="match status" value="1"/>
</dbReference>
<dbReference type="EMBL" id="JBHSRI010000005">
    <property type="protein sequence ID" value="MFC6038968.1"/>
    <property type="molecule type" value="Genomic_DNA"/>
</dbReference>
<evidence type="ECO:0000256" key="7">
    <source>
        <dbReference type="SAM" id="MobiDB-lite"/>
    </source>
</evidence>
<keyword evidence="9" id="KW-1185">Reference proteome</keyword>
<evidence type="ECO:0000313" key="8">
    <source>
        <dbReference type="EMBL" id="MFC6038968.1"/>
    </source>
</evidence>
<keyword evidence="5" id="KW-1133">Transmembrane helix</keyword>
<gene>
    <name evidence="8" type="ORF">ACFPYN_05810</name>
</gene>
<accession>A0ABW1L4T3</accession>
<dbReference type="InterPro" id="IPR027417">
    <property type="entry name" value="P-loop_NTPase"/>
</dbReference>
<feature type="region of interest" description="Disordered" evidence="7">
    <location>
        <begin position="290"/>
        <end position="314"/>
    </location>
</feature>
<dbReference type="InterPro" id="IPR051539">
    <property type="entry name" value="T4SS-coupling_protein"/>
</dbReference>
<feature type="compositionally biased region" description="Low complexity" evidence="7">
    <location>
        <begin position="298"/>
        <end position="313"/>
    </location>
</feature>
<dbReference type="InterPro" id="IPR003688">
    <property type="entry name" value="TraG/VirD4"/>
</dbReference>
<dbReference type="PANTHER" id="PTHR37937">
    <property type="entry name" value="CONJUGATIVE TRANSFER: DNA TRANSPORT"/>
    <property type="match status" value="1"/>
</dbReference>
<keyword evidence="6" id="KW-0472">Membrane</keyword>
<organism evidence="8 9">
    <name type="scientific">Paenisporosarcina macmurdoensis</name>
    <dbReference type="NCBI Taxonomy" id="212659"/>
    <lineage>
        <taxon>Bacteria</taxon>
        <taxon>Bacillati</taxon>
        <taxon>Bacillota</taxon>
        <taxon>Bacilli</taxon>
        <taxon>Bacillales</taxon>
        <taxon>Caryophanaceae</taxon>
        <taxon>Paenisporosarcina</taxon>
    </lineage>
</organism>
<sequence length="457" mass="51630">MKREQGYQVYQVDFINFNQDRYNLLDYVVDDQDAQSVSVIIAKNSTKDGKEDFFMERAQKMLAGLIVYCKKEIPNASMKDVISTFNHKVAPDEDEFRDWVEEDLGQDHPAYQLLKGLTTLGGNTRASVTSSFASQVSIFTLNKISKMTSTSDFNFRTFQEQKSVLYVKLPMDDNPFMALTSVFFDQLISQFYKMADENRGKLKIPTIFLLDEFANIGKIEKYGRVLATCRGLGLSMNTIVQDNGQIEAMYGKEMARSILSNHDTLLFLRSKDMETIKYFSQLAGETTAKVQTGSTSQSGGFMSGKSSASSSQSEQYVKRPLIPEGDLSNISKDTSYLFVSGMFPMKLEKAWQSEIFGNYIVQFNENNQTMSSNQLVDSKVAATTDEEPLAESPSSVSSGTATRILEEEWNQSEHLNLDFDESELETADPTIEEATPSEHEDIQQRLKEKEASIRNFF</sequence>
<evidence type="ECO:0000256" key="6">
    <source>
        <dbReference type="ARBA" id="ARBA00023136"/>
    </source>
</evidence>
<keyword evidence="4" id="KW-0812">Transmembrane</keyword>
<proteinExistence type="inferred from homology"/>
<dbReference type="NCBIfam" id="NF045973">
    <property type="entry name" value="conju_CD1115"/>
    <property type="match status" value="1"/>
</dbReference>
<dbReference type="RefSeq" id="WP_377733074.1">
    <property type="nucleotide sequence ID" value="NZ_JBHSRI010000005.1"/>
</dbReference>
<evidence type="ECO:0000256" key="2">
    <source>
        <dbReference type="ARBA" id="ARBA00008806"/>
    </source>
</evidence>